<organism evidence="2 3">
    <name type="scientific">Granulibacter bethesdensis</name>
    <dbReference type="NCBI Taxonomy" id="364410"/>
    <lineage>
        <taxon>Bacteria</taxon>
        <taxon>Pseudomonadati</taxon>
        <taxon>Pseudomonadota</taxon>
        <taxon>Alphaproteobacteria</taxon>
        <taxon>Acetobacterales</taxon>
        <taxon>Acetobacteraceae</taxon>
        <taxon>Granulibacter</taxon>
    </lineage>
</organism>
<accession>A0AAC9P8N6</accession>
<feature type="region of interest" description="Disordered" evidence="1">
    <location>
        <begin position="34"/>
        <end position="87"/>
    </location>
</feature>
<proteinExistence type="predicted"/>
<gene>
    <name evidence="2" type="ORF">GbCGDNIH9_8464</name>
</gene>
<dbReference type="AlphaFoldDB" id="A0AAC9P8N6"/>
<dbReference type="EMBL" id="CP018191">
    <property type="protein sequence ID" value="APH54199.1"/>
    <property type="molecule type" value="Genomic_DNA"/>
</dbReference>
<name>A0AAC9P8N6_9PROT</name>
<protein>
    <submittedName>
        <fullName evidence="2">Transposase</fullName>
    </submittedName>
</protein>
<evidence type="ECO:0000256" key="1">
    <source>
        <dbReference type="SAM" id="MobiDB-lite"/>
    </source>
</evidence>
<dbReference type="Proteomes" id="UP000182373">
    <property type="component" value="Chromosome"/>
</dbReference>
<evidence type="ECO:0000313" key="3">
    <source>
        <dbReference type="Proteomes" id="UP000182373"/>
    </source>
</evidence>
<sequence length="87" mass="9470">MGRAAQGSGDAQHRWKGCGGVRERRHARLLAAGQANGQRLRGELQRTPARRVPEQPLGSCRWRTPEPRSRRGGGTATGAVLTRRFAG</sequence>
<reference evidence="3" key="1">
    <citation type="submission" date="2016-11" db="EMBL/GenBank/DDBJ databases">
        <title>Comparative genomic and phenotypic analysis of Granulibacter bethesdensis clinical isolates from patients with chronic granulomatous disease.</title>
        <authorList>
            <person name="Zarember K.A."/>
            <person name="Porcella S.F."/>
            <person name="Chu J."/>
            <person name="Ding L."/>
            <person name="Dahlstrom E."/>
            <person name="Barbian K."/>
            <person name="Martens C."/>
            <person name="Sykora L."/>
            <person name="Kramer S."/>
            <person name="Pettinato A.M."/>
            <person name="Hong H."/>
            <person name="Wald G."/>
            <person name="Berg L.J."/>
            <person name="Rogge L.S."/>
            <person name="Greenberg D.E."/>
            <person name="Falcone E.L."/>
            <person name="Neves J.F."/>
            <person name="Simoes M.J."/>
            <person name="Casal M."/>
            <person name="Rodriguez-Lopez F.C."/>
            <person name="Zelazny A."/>
            <person name="Gallin J.I."/>
            <person name="Holland S.M."/>
        </authorList>
    </citation>
    <scope>NUCLEOTIDE SEQUENCE [LARGE SCALE GENOMIC DNA]</scope>
    <source>
        <strain evidence="3">NIH9.1</strain>
    </source>
</reference>
<evidence type="ECO:0000313" key="2">
    <source>
        <dbReference type="EMBL" id="APH54199.1"/>
    </source>
</evidence>